<sequence>MSGKEKVKHGINQKIKKKINQRGFAARQFILLFEIGAVILSTVLIVNYQRQRSTLQREFYEDMRERMKVANSLVDTQIRVVENIVRLTRIDSQSEEGVNKFERYLTQIVGESSDIYNIFVQMDDGEMYSNNHLLYQLRGNPDVDTCMEAAHKEESMIIWSEPYYSSMTANTTVAVALHDSAWKQTIAVEFNFNPIYMNLSAALRNKGMSFILFSREGKELIFDRNQTSLLEMVTGQYPLHLASYYARIGRQTQYQPYQEEIMNGDNGLCYMQSLRNKIGWKLLVIYNTSELNSNSHGMLQNLLILFIIGVFSILIAVLLVVTYFTKPIRRLGKKMANVNNLDNLIPIEYEKDDEIGKLTQSYNLLVKRIHILVNNVKAAEQAKAQYEFRMHQSQIGPHFLHNALYCISSLIRQGRLDEANHAMIALSDLLSYSFDTVNNEVTLANENDSLKRFMDIMKMRYGNIFHYDNQIKEQFLNCSVLKLTLQPLVENSISHGLASVEEGEGRIVLRAYRHGSTLSILVADNGIGMKPETIRQIFSGTFETYKKDRFSNIGIINVHDRIRLVYGEGYGLKIRSVFGQGTIVRICIPFRVFEQ</sequence>
<feature type="domain" description="HAMP" evidence="10">
    <location>
        <begin position="322"/>
        <end position="374"/>
    </location>
</feature>
<dbReference type="InterPro" id="IPR010559">
    <property type="entry name" value="Sig_transdc_His_kin_internal"/>
</dbReference>
<dbReference type="InterPro" id="IPR003594">
    <property type="entry name" value="HATPase_dom"/>
</dbReference>
<feature type="transmembrane region" description="Helical" evidence="8">
    <location>
        <begin position="302"/>
        <end position="325"/>
    </location>
</feature>
<dbReference type="InterPro" id="IPR036890">
    <property type="entry name" value="HATPase_C_sf"/>
</dbReference>
<dbReference type="PROSITE" id="PS50885">
    <property type="entry name" value="HAMP"/>
    <property type="match status" value="1"/>
</dbReference>
<dbReference type="PANTHER" id="PTHR34220:SF7">
    <property type="entry name" value="SENSOR HISTIDINE KINASE YPDA"/>
    <property type="match status" value="1"/>
</dbReference>
<evidence type="ECO:0000256" key="8">
    <source>
        <dbReference type="SAM" id="Phobius"/>
    </source>
</evidence>
<dbReference type="EMBL" id="CP063304">
    <property type="protein sequence ID" value="QOV19394.1"/>
    <property type="molecule type" value="Genomic_DNA"/>
</dbReference>
<dbReference type="CDD" id="cd06225">
    <property type="entry name" value="HAMP"/>
    <property type="match status" value="1"/>
</dbReference>
<evidence type="ECO:0000256" key="4">
    <source>
        <dbReference type="ARBA" id="ARBA00022553"/>
    </source>
</evidence>
<comment type="subcellular location">
    <subcellularLocation>
        <location evidence="2">Membrane</location>
    </subcellularLocation>
</comment>
<evidence type="ECO:0000256" key="5">
    <source>
        <dbReference type="ARBA" id="ARBA00022679"/>
    </source>
</evidence>
<evidence type="ECO:0000313" key="12">
    <source>
        <dbReference type="Proteomes" id="UP000593601"/>
    </source>
</evidence>
<dbReference type="PANTHER" id="PTHR34220">
    <property type="entry name" value="SENSOR HISTIDINE KINASE YPDA"/>
    <property type="match status" value="1"/>
</dbReference>
<dbReference type="AlphaFoldDB" id="A0A7M2RHB6"/>
<reference evidence="11 12" key="1">
    <citation type="submission" date="2020-10" db="EMBL/GenBank/DDBJ databases">
        <title>Blautia liquoris sp.nov., isolated from the mud in a fermentation cellar used for the production of Chinese strong-flavoured liquor.</title>
        <authorList>
            <person name="Lu L."/>
        </authorList>
    </citation>
    <scope>NUCLEOTIDE SEQUENCE [LARGE SCALE GENOMIC DNA]</scope>
    <source>
        <strain evidence="11 12">LZLJ-3</strain>
    </source>
</reference>
<dbReference type="SUPFAM" id="SSF55874">
    <property type="entry name" value="ATPase domain of HSP90 chaperone/DNA topoisomerase II/histidine kinase"/>
    <property type="match status" value="1"/>
</dbReference>
<accession>A0A7M2RHB6</accession>
<dbReference type="KEGG" id="bliq:INP51_15930"/>
<keyword evidence="4" id="KW-0597">Phosphoprotein</keyword>
<dbReference type="RefSeq" id="WP_193735714.1">
    <property type="nucleotide sequence ID" value="NZ_CP063304.1"/>
</dbReference>
<evidence type="ECO:0000313" key="11">
    <source>
        <dbReference type="EMBL" id="QOV19394.1"/>
    </source>
</evidence>
<evidence type="ECO:0000256" key="1">
    <source>
        <dbReference type="ARBA" id="ARBA00000085"/>
    </source>
</evidence>
<feature type="transmembrane region" description="Helical" evidence="8">
    <location>
        <begin position="24"/>
        <end position="48"/>
    </location>
</feature>
<dbReference type="Pfam" id="PF06580">
    <property type="entry name" value="His_kinase"/>
    <property type="match status" value="1"/>
</dbReference>
<evidence type="ECO:0000256" key="2">
    <source>
        <dbReference type="ARBA" id="ARBA00004370"/>
    </source>
</evidence>
<dbReference type="EC" id="2.7.13.3" evidence="3"/>
<gene>
    <name evidence="11" type="ORF">INP51_15930</name>
</gene>
<keyword evidence="12" id="KW-1185">Reference proteome</keyword>
<dbReference type="SMART" id="SM00387">
    <property type="entry name" value="HATPase_c"/>
    <property type="match status" value="1"/>
</dbReference>
<dbReference type="Gene3D" id="6.10.340.10">
    <property type="match status" value="1"/>
</dbReference>
<dbReference type="Pfam" id="PF02518">
    <property type="entry name" value="HATPase_c"/>
    <property type="match status" value="1"/>
</dbReference>
<dbReference type="InterPro" id="IPR050640">
    <property type="entry name" value="Bact_2-comp_sensor_kinase"/>
</dbReference>
<comment type="catalytic activity">
    <reaction evidence="1">
        <text>ATP + protein L-histidine = ADP + protein N-phospho-L-histidine.</text>
        <dbReference type="EC" id="2.7.13.3"/>
    </reaction>
</comment>
<name>A0A7M2RHB6_9FIRM</name>
<keyword evidence="8" id="KW-1133">Transmembrane helix</keyword>
<dbReference type="InterPro" id="IPR005467">
    <property type="entry name" value="His_kinase_dom"/>
</dbReference>
<keyword evidence="5" id="KW-0808">Transferase</keyword>
<dbReference type="Proteomes" id="UP000593601">
    <property type="component" value="Chromosome"/>
</dbReference>
<dbReference type="SMART" id="SM00304">
    <property type="entry name" value="HAMP"/>
    <property type="match status" value="1"/>
</dbReference>
<organism evidence="11 12">
    <name type="scientific">Blautia liquoris</name>
    <dbReference type="NCBI Taxonomy" id="2779518"/>
    <lineage>
        <taxon>Bacteria</taxon>
        <taxon>Bacillati</taxon>
        <taxon>Bacillota</taxon>
        <taxon>Clostridia</taxon>
        <taxon>Lachnospirales</taxon>
        <taxon>Lachnospiraceae</taxon>
        <taxon>Blautia</taxon>
    </lineage>
</organism>
<feature type="domain" description="Histidine kinase" evidence="9">
    <location>
        <begin position="485"/>
        <end position="592"/>
    </location>
</feature>
<dbReference type="InterPro" id="IPR003660">
    <property type="entry name" value="HAMP_dom"/>
</dbReference>
<evidence type="ECO:0000259" key="10">
    <source>
        <dbReference type="PROSITE" id="PS50885"/>
    </source>
</evidence>
<keyword evidence="8" id="KW-0812">Transmembrane</keyword>
<dbReference type="Gene3D" id="3.30.565.10">
    <property type="entry name" value="Histidine kinase-like ATPase, C-terminal domain"/>
    <property type="match status" value="1"/>
</dbReference>
<dbReference type="GO" id="GO:0016020">
    <property type="term" value="C:membrane"/>
    <property type="evidence" value="ECO:0007669"/>
    <property type="project" value="UniProtKB-SubCell"/>
</dbReference>
<evidence type="ECO:0000256" key="3">
    <source>
        <dbReference type="ARBA" id="ARBA00012438"/>
    </source>
</evidence>
<evidence type="ECO:0000259" key="9">
    <source>
        <dbReference type="PROSITE" id="PS50109"/>
    </source>
</evidence>
<dbReference type="GO" id="GO:0000155">
    <property type="term" value="F:phosphorelay sensor kinase activity"/>
    <property type="evidence" value="ECO:0007669"/>
    <property type="project" value="InterPro"/>
</dbReference>
<keyword evidence="7" id="KW-0902">Two-component regulatory system</keyword>
<evidence type="ECO:0000256" key="7">
    <source>
        <dbReference type="ARBA" id="ARBA00023012"/>
    </source>
</evidence>
<keyword evidence="8" id="KW-0472">Membrane</keyword>
<dbReference type="PROSITE" id="PS50109">
    <property type="entry name" value="HIS_KIN"/>
    <property type="match status" value="1"/>
</dbReference>
<proteinExistence type="predicted"/>
<protein>
    <recommendedName>
        <fullName evidence="3">histidine kinase</fullName>
        <ecNumber evidence="3">2.7.13.3</ecNumber>
    </recommendedName>
</protein>
<keyword evidence="6 11" id="KW-0418">Kinase</keyword>
<evidence type="ECO:0000256" key="6">
    <source>
        <dbReference type="ARBA" id="ARBA00022777"/>
    </source>
</evidence>